<evidence type="ECO:0000313" key="6">
    <source>
        <dbReference type="Proteomes" id="UP001607302"/>
    </source>
</evidence>
<dbReference type="InterPro" id="IPR018612">
    <property type="entry name" value="NSRP1_N"/>
</dbReference>
<accession>A0ABD2BW35</accession>
<evidence type="ECO:0000256" key="2">
    <source>
        <dbReference type="ARBA" id="ARBA00023054"/>
    </source>
</evidence>
<protein>
    <submittedName>
        <fullName evidence="5">Nuclear speckle splicing regulatory protein 1</fullName>
    </submittedName>
</protein>
<dbReference type="PANTHER" id="PTHR31938:SF4">
    <property type="entry name" value="NUCLEAR SPECKLE SPLICING REGULATORY PROTEIN 1"/>
    <property type="match status" value="1"/>
</dbReference>
<evidence type="ECO:0000256" key="1">
    <source>
        <dbReference type="ARBA" id="ARBA00010126"/>
    </source>
</evidence>
<organism evidence="5 6">
    <name type="scientific">Vespula squamosa</name>
    <name type="common">Southern yellow jacket</name>
    <name type="synonym">Wasp</name>
    <dbReference type="NCBI Taxonomy" id="30214"/>
    <lineage>
        <taxon>Eukaryota</taxon>
        <taxon>Metazoa</taxon>
        <taxon>Ecdysozoa</taxon>
        <taxon>Arthropoda</taxon>
        <taxon>Hexapoda</taxon>
        <taxon>Insecta</taxon>
        <taxon>Pterygota</taxon>
        <taxon>Neoptera</taxon>
        <taxon>Endopterygota</taxon>
        <taxon>Hymenoptera</taxon>
        <taxon>Apocrita</taxon>
        <taxon>Aculeata</taxon>
        <taxon>Vespoidea</taxon>
        <taxon>Vespidae</taxon>
        <taxon>Vespinae</taxon>
        <taxon>Vespula</taxon>
    </lineage>
</organism>
<evidence type="ECO:0000256" key="3">
    <source>
        <dbReference type="SAM" id="Coils"/>
    </source>
</evidence>
<keyword evidence="6" id="KW-1185">Reference proteome</keyword>
<gene>
    <name evidence="5" type="ORF">V1478_002246</name>
</gene>
<dbReference type="AlphaFoldDB" id="A0ABD2BW35"/>
<keyword evidence="2 3" id="KW-0175">Coiled coil</keyword>
<dbReference type="Proteomes" id="UP001607302">
    <property type="component" value="Unassembled WGS sequence"/>
</dbReference>
<sequence length="383" mass="45010">MDNIKKEDKQYGLIIPKKQLSAPKAINVFGDEDTSDEDDGTDWVRKALKAESEKNKMKKQTKLSMQKALKEDPTIYQYDEVYDNIGARNQIKTIKVQEKKPRYIQNFLKAAERRKKEQEHRIERMVQKEREAEGTMYADKESFVTSAYRAKLEEFKKMEEEEAKMNRLESIGDVTKQQDMSGFYRHLYKQTVENIEEGIKIPEKAKNNNDTLEAENVINNEYSTVANEIHEEKCHIKKNKRSRQYRQRAIETYESDNELQKEIESCNTNKSIINIEDKSISSSEIKEPDKKKQKCEIRDIQTNTLSNLILLDENKDNIKDTEKISQDIDNKKIEDKENKENQVESTQKKERSSIWLKRTIGPVFEAALQRYYARKATRNAGIQ</sequence>
<feature type="domain" description="Nuclear speckle splicing regulatory protein 1 N-terminal" evidence="4">
    <location>
        <begin position="62"/>
        <end position="177"/>
    </location>
</feature>
<dbReference type="InterPro" id="IPR042816">
    <property type="entry name" value="Nsrp1"/>
</dbReference>
<dbReference type="Pfam" id="PF09745">
    <property type="entry name" value="NSRP1_N"/>
    <property type="match status" value="1"/>
</dbReference>
<feature type="coiled-coil region" evidence="3">
    <location>
        <begin position="108"/>
        <end position="178"/>
    </location>
</feature>
<comment type="similarity">
    <text evidence="1">Belongs to the NSRP1 family.</text>
</comment>
<reference evidence="5 6" key="1">
    <citation type="journal article" date="2024" name="Ann. Entomol. Soc. Am.">
        <title>Genomic analyses of the southern and eastern yellowjacket wasps (Hymenoptera: Vespidae) reveal evolutionary signatures of social life.</title>
        <authorList>
            <person name="Catto M.A."/>
            <person name="Caine P.B."/>
            <person name="Orr S.E."/>
            <person name="Hunt B.G."/>
            <person name="Goodisman M.A.D."/>
        </authorList>
    </citation>
    <scope>NUCLEOTIDE SEQUENCE [LARGE SCALE GENOMIC DNA]</scope>
    <source>
        <strain evidence="5">233</strain>
        <tissue evidence="5">Head and thorax</tissue>
    </source>
</reference>
<name>A0ABD2BW35_VESSQ</name>
<dbReference type="EMBL" id="JAUDFV010000039">
    <property type="protein sequence ID" value="KAL2736993.1"/>
    <property type="molecule type" value="Genomic_DNA"/>
</dbReference>
<comment type="caution">
    <text evidence="5">The sequence shown here is derived from an EMBL/GenBank/DDBJ whole genome shotgun (WGS) entry which is preliminary data.</text>
</comment>
<proteinExistence type="inferred from homology"/>
<dbReference type="PANTHER" id="PTHR31938">
    <property type="entry name" value="NUCLEAR SPECKLE SPLICING REGULATORY PROTEIN 1"/>
    <property type="match status" value="1"/>
</dbReference>
<evidence type="ECO:0000313" key="5">
    <source>
        <dbReference type="EMBL" id="KAL2736993.1"/>
    </source>
</evidence>
<evidence type="ECO:0000259" key="4">
    <source>
        <dbReference type="Pfam" id="PF09745"/>
    </source>
</evidence>